<protein>
    <recommendedName>
        <fullName evidence="3">Carboxypeptidase regulatory-like domain-containing protein</fullName>
    </recommendedName>
</protein>
<keyword evidence="2" id="KW-1185">Reference proteome</keyword>
<sequence>MKKTLVLALSLGLVFLTACKKEIEKESGIEDAGRVTGTITAPNNVTTIPNALLFIDYEGEIYYTYTDSKGYFELDAPDGKHTLHVQTGDGSIFRNQTEIEINEGKIVEINNADLRLTQAASIAYVPGNYDEIEAILTTLGYNATQISQQDLENINTLLNYDALFINCASSSANITPTACQNLNSYALNGNSIYVSDWAVAYLIGTNTGNCANARPGGFIQDNLLCTTKSGTTGLVNNCVINNTALSTYIGTSSVDIDFDLGSWEEIQNLDNTFWETLVSSPAGDPLMIRTQVFDTTHSDYPSGVSNNGNNGQWVTICHIPPGNPNNPITITINANALQTHLNHGDNIGPCSGSASGNILYTAFHNHPGGNNNPQMEDIMEWVILNM</sequence>
<dbReference type="InterPro" id="IPR013784">
    <property type="entry name" value="Carb-bd-like_fold"/>
</dbReference>
<dbReference type="OrthoDB" id="1269406at2"/>
<gene>
    <name evidence="1" type="ORF">SAMN05216474_0727</name>
</gene>
<evidence type="ECO:0000313" key="1">
    <source>
        <dbReference type="EMBL" id="SFT46852.1"/>
    </source>
</evidence>
<dbReference type="AlphaFoldDB" id="A0A1I6Y8R1"/>
<name>A0A1I6Y8R1_9FLAO</name>
<evidence type="ECO:0008006" key="3">
    <source>
        <dbReference type="Google" id="ProtNLM"/>
    </source>
</evidence>
<dbReference type="Proteomes" id="UP000236454">
    <property type="component" value="Unassembled WGS sequence"/>
</dbReference>
<dbReference type="STRING" id="477690.SAMN05216474_0727"/>
<dbReference type="PROSITE" id="PS51257">
    <property type="entry name" value="PROKAR_LIPOPROTEIN"/>
    <property type="match status" value="1"/>
</dbReference>
<dbReference type="RefSeq" id="WP_090246433.1">
    <property type="nucleotide sequence ID" value="NZ_FPAS01000001.1"/>
</dbReference>
<organism evidence="1 2">
    <name type="scientific">Lishizhenia tianjinensis</name>
    <dbReference type="NCBI Taxonomy" id="477690"/>
    <lineage>
        <taxon>Bacteria</taxon>
        <taxon>Pseudomonadati</taxon>
        <taxon>Bacteroidota</taxon>
        <taxon>Flavobacteriia</taxon>
        <taxon>Flavobacteriales</taxon>
        <taxon>Crocinitomicaceae</taxon>
        <taxon>Lishizhenia</taxon>
    </lineage>
</organism>
<dbReference type="EMBL" id="FPAS01000001">
    <property type="protein sequence ID" value="SFT46852.1"/>
    <property type="molecule type" value="Genomic_DNA"/>
</dbReference>
<dbReference type="SUPFAM" id="SSF49452">
    <property type="entry name" value="Starch-binding domain-like"/>
    <property type="match status" value="1"/>
</dbReference>
<proteinExistence type="predicted"/>
<reference evidence="1 2" key="1">
    <citation type="submission" date="2016-10" db="EMBL/GenBank/DDBJ databases">
        <authorList>
            <person name="de Groot N.N."/>
        </authorList>
    </citation>
    <scope>NUCLEOTIDE SEQUENCE [LARGE SCALE GENOMIC DNA]</scope>
    <source>
        <strain evidence="1 2">CGMCC 1.7005</strain>
    </source>
</reference>
<dbReference type="GO" id="GO:0030246">
    <property type="term" value="F:carbohydrate binding"/>
    <property type="evidence" value="ECO:0007669"/>
    <property type="project" value="InterPro"/>
</dbReference>
<accession>A0A1I6Y8R1</accession>
<evidence type="ECO:0000313" key="2">
    <source>
        <dbReference type="Proteomes" id="UP000236454"/>
    </source>
</evidence>